<feature type="region of interest" description="Disordered" evidence="1">
    <location>
        <begin position="315"/>
        <end position="344"/>
    </location>
</feature>
<dbReference type="AlphaFoldDB" id="A0A1G2L854"/>
<accession>A0A1G2L854</accession>
<gene>
    <name evidence="3" type="ORF">A2934_00300</name>
</gene>
<dbReference type="Proteomes" id="UP000177982">
    <property type="component" value="Unassembled WGS sequence"/>
</dbReference>
<dbReference type="InterPro" id="IPR018247">
    <property type="entry name" value="EF_Hand_1_Ca_BS"/>
</dbReference>
<organism evidence="3 4">
    <name type="scientific">Candidatus Sungbacteria bacterium RIFCSPLOWO2_01_FULL_47_10</name>
    <dbReference type="NCBI Taxonomy" id="1802276"/>
    <lineage>
        <taxon>Bacteria</taxon>
        <taxon>Candidatus Sungiibacteriota</taxon>
    </lineage>
</organism>
<keyword evidence="2" id="KW-0472">Membrane</keyword>
<protein>
    <recommendedName>
        <fullName evidence="5">Dockerin domain-containing protein</fullName>
    </recommendedName>
</protein>
<dbReference type="Pfam" id="PF00404">
    <property type="entry name" value="Dockerin_1"/>
    <property type="match status" value="1"/>
</dbReference>
<sequence length="592" mass="63054">MIFVNFSRIHSREYRKHDTRRTLKWGPLFLVFFIFVGSFFLSPDDAFAYSLTYVSDTVQSSSAGASTTHTIIFSPAVPIPPSGKIVISPEGPGFSIPAEFDRNDVDIATSSDLLGTTTERALATTSSATDDGFSVVSGNNGYFTITLNSSYGIDAGNFVRLKLGTNATFGGTGNSDWTNPSATGSYRIMIQTFDPADAELDRGKAMIAIVEPVGVFASREDIVPPVRSNGLPSGALSHTVTNVEISLNTDEYSICRYSTSAGVSYDSMTNDFTVTRSLLHRTITGAVSQGASYTYYVRCTDLNGNENTDDFPISFSINSEPLPPPPPAKSFPPGAGGGPGGSSPYPAIPSVPELVINGFAYPGASVVILKDGVQAKLFNADSQARFSTTMSDLEQGTYTFGVYARDSGNRKSSTRSYTVLLVAGTKTSISNIFLEPTVTLAKNTLDPGDALLSYGQSVPGSAVEGVIYPQSQGSIEGSQTLTEETEADEAGLWELSFDTNGLGVDTYIFRARSIAASIGSSEFSPPAYFGIGKAPAPDFCGRSDINHDGRVQLIDFSIMLVHWGSSDPTADINLDGRVSLTDFSIMLTCWTG</sequence>
<name>A0A1G2L854_9BACT</name>
<reference evidence="3 4" key="1">
    <citation type="journal article" date="2016" name="Nat. Commun.">
        <title>Thousands of microbial genomes shed light on interconnected biogeochemical processes in an aquifer system.</title>
        <authorList>
            <person name="Anantharaman K."/>
            <person name="Brown C.T."/>
            <person name="Hug L.A."/>
            <person name="Sharon I."/>
            <person name="Castelle C.J."/>
            <person name="Probst A.J."/>
            <person name="Thomas B.C."/>
            <person name="Singh A."/>
            <person name="Wilkins M.J."/>
            <person name="Karaoz U."/>
            <person name="Brodie E.L."/>
            <person name="Williams K.H."/>
            <person name="Hubbard S.S."/>
            <person name="Banfield J.F."/>
        </authorList>
    </citation>
    <scope>NUCLEOTIDE SEQUENCE [LARGE SCALE GENOMIC DNA]</scope>
</reference>
<evidence type="ECO:0000256" key="2">
    <source>
        <dbReference type="SAM" id="Phobius"/>
    </source>
</evidence>
<keyword evidence="2" id="KW-0812">Transmembrane</keyword>
<dbReference type="GO" id="GO:0004553">
    <property type="term" value="F:hydrolase activity, hydrolyzing O-glycosyl compounds"/>
    <property type="evidence" value="ECO:0007669"/>
    <property type="project" value="InterPro"/>
</dbReference>
<proteinExistence type="predicted"/>
<comment type="caution">
    <text evidence="3">The sequence shown here is derived from an EMBL/GenBank/DDBJ whole genome shotgun (WGS) entry which is preliminary data.</text>
</comment>
<dbReference type="PROSITE" id="PS00018">
    <property type="entry name" value="EF_HAND_1"/>
    <property type="match status" value="1"/>
</dbReference>
<dbReference type="GO" id="GO:0000272">
    <property type="term" value="P:polysaccharide catabolic process"/>
    <property type="evidence" value="ECO:0007669"/>
    <property type="project" value="InterPro"/>
</dbReference>
<evidence type="ECO:0000256" key="1">
    <source>
        <dbReference type="SAM" id="MobiDB-lite"/>
    </source>
</evidence>
<dbReference type="SUPFAM" id="SSF63446">
    <property type="entry name" value="Type I dockerin domain"/>
    <property type="match status" value="1"/>
</dbReference>
<evidence type="ECO:0008006" key="5">
    <source>
        <dbReference type="Google" id="ProtNLM"/>
    </source>
</evidence>
<evidence type="ECO:0000313" key="4">
    <source>
        <dbReference type="Proteomes" id="UP000177982"/>
    </source>
</evidence>
<evidence type="ECO:0000313" key="3">
    <source>
        <dbReference type="EMBL" id="OHA07750.1"/>
    </source>
</evidence>
<dbReference type="InterPro" id="IPR036439">
    <property type="entry name" value="Dockerin_dom_sf"/>
</dbReference>
<feature type="transmembrane region" description="Helical" evidence="2">
    <location>
        <begin position="21"/>
        <end position="41"/>
    </location>
</feature>
<dbReference type="InterPro" id="IPR002105">
    <property type="entry name" value="Dockerin_1_rpt"/>
</dbReference>
<feature type="compositionally biased region" description="Pro residues" evidence="1">
    <location>
        <begin position="321"/>
        <end position="330"/>
    </location>
</feature>
<dbReference type="EMBL" id="MHQO01000004">
    <property type="protein sequence ID" value="OHA07750.1"/>
    <property type="molecule type" value="Genomic_DNA"/>
</dbReference>
<dbReference type="Gene3D" id="1.10.1330.10">
    <property type="entry name" value="Dockerin domain"/>
    <property type="match status" value="1"/>
</dbReference>
<keyword evidence="2" id="KW-1133">Transmembrane helix</keyword>